<keyword evidence="1" id="KW-0472">Membrane</keyword>
<organism evidence="2 3">
    <name type="scientific">Phoenix dactylifera</name>
    <name type="common">Date palm</name>
    <dbReference type="NCBI Taxonomy" id="42345"/>
    <lineage>
        <taxon>Eukaryota</taxon>
        <taxon>Viridiplantae</taxon>
        <taxon>Streptophyta</taxon>
        <taxon>Embryophyta</taxon>
        <taxon>Tracheophyta</taxon>
        <taxon>Spermatophyta</taxon>
        <taxon>Magnoliopsida</taxon>
        <taxon>Liliopsida</taxon>
        <taxon>Arecaceae</taxon>
        <taxon>Coryphoideae</taxon>
        <taxon>Phoeniceae</taxon>
        <taxon>Phoenix</taxon>
    </lineage>
</organism>
<keyword evidence="1" id="KW-0812">Transmembrane</keyword>
<protein>
    <submittedName>
        <fullName evidence="3">Uncharacterized protein LOC103716289</fullName>
    </submittedName>
</protein>
<gene>
    <name evidence="3" type="primary">LOC103716289</name>
</gene>
<feature type="transmembrane region" description="Helical" evidence="1">
    <location>
        <begin position="73"/>
        <end position="98"/>
    </location>
</feature>
<dbReference type="OrthoDB" id="2017304at2759"/>
<dbReference type="KEGG" id="pda:103716289"/>
<dbReference type="PANTHER" id="PTHR39113">
    <property type="entry name" value="MEMBRANE LIPOPROTEIN-RELATED"/>
    <property type="match status" value="1"/>
</dbReference>
<evidence type="ECO:0000313" key="2">
    <source>
        <dbReference type="Proteomes" id="UP000228380"/>
    </source>
</evidence>
<dbReference type="GeneID" id="103716289"/>
<feature type="transmembrane region" description="Helical" evidence="1">
    <location>
        <begin position="21"/>
        <end position="40"/>
    </location>
</feature>
<keyword evidence="1" id="KW-1133">Transmembrane helix</keyword>
<evidence type="ECO:0000256" key="1">
    <source>
        <dbReference type="SAM" id="Phobius"/>
    </source>
</evidence>
<accession>A0A8B7CML5</accession>
<reference evidence="2" key="1">
    <citation type="journal article" date="2019" name="Nat. Commun.">
        <title>Genome-wide association mapping of date palm fruit traits.</title>
        <authorList>
            <person name="Hazzouri K.M."/>
            <person name="Gros-Balthazard M."/>
            <person name="Flowers J.M."/>
            <person name="Copetti D."/>
            <person name="Lemansour A."/>
            <person name="Lebrun M."/>
            <person name="Masmoudi K."/>
            <person name="Ferrand S."/>
            <person name="Dhar M.I."/>
            <person name="Fresquez Z.A."/>
            <person name="Rosas U."/>
            <person name="Zhang J."/>
            <person name="Talag J."/>
            <person name="Lee S."/>
            <person name="Kudrna D."/>
            <person name="Powell R.F."/>
            <person name="Leitch I.J."/>
            <person name="Krueger R.R."/>
            <person name="Wing R.A."/>
            <person name="Amiri K.M.A."/>
            <person name="Purugganan M.D."/>
        </authorList>
    </citation>
    <scope>NUCLEOTIDE SEQUENCE [LARGE SCALE GENOMIC DNA]</scope>
    <source>
        <strain evidence="2">cv. Khalas</strain>
    </source>
</reference>
<dbReference type="PANTHER" id="PTHR39113:SF1">
    <property type="entry name" value="MEMBRANE LIPOPROTEIN"/>
    <property type="match status" value="1"/>
</dbReference>
<dbReference type="RefSeq" id="XP_008802451.1">
    <property type="nucleotide sequence ID" value="XM_008804229.4"/>
</dbReference>
<keyword evidence="2" id="KW-1185">Reference proteome</keyword>
<evidence type="ECO:0000313" key="3">
    <source>
        <dbReference type="RefSeq" id="XP_008802451.1"/>
    </source>
</evidence>
<name>A0A8B7CML5_PHODC</name>
<proteinExistence type="predicted"/>
<dbReference type="AlphaFoldDB" id="A0A8B7CML5"/>
<sequence length="210" mass="23465">MMASSTKLRSSSTLPHLILSALNLCLFFISSASFAPVILLRFPPTTFGWALFIVSATTLLSSLLGFCSQLTHLCFVTHISIILSSSIGQALGFLSLFLRPDPSLRLLSSARSLREQQVLIKIEEGMLLGMFMVQSAVLVSACIIQRWWAKEYEEVEAEREVIARKRSRRMARVQEEAMANAAAMADVKARALDEKMKNKYGQWVKNDFEG</sequence>
<feature type="transmembrane region" description="Helical" evidence="1">
    <location>
        <begin position="46"/>
        <end position="66"/>
    </location>
</feature>
<dbReference type="Proteomes" id="UP000228380">
    <property type="component" value="Chromosome 15"/>
</dbReference>
<reference evidence="3" key="2">
    <citation type="submission" date="2025-08" db="UniProtKB">
        <authorList>
            <consortium name="RefSeq"/>
        </authorList>
    </citation>
    <scope>IDENTIFICATION</scope>
    <source>
        <tissue evidence="3">Young leaves</tissue>
    </source>
</reference>